<reference evidence="5" key="1">
    <citation type="submission" date="2017-02" db="UniProtKB">
        <authorList>
            <consortium name="WormBaseParasite"/>
        </authorList>
    </citation>
    <scope>IDENTIFICATION</scope>
</reference>
<keyword evidence="4" id="KW-1185">Reference proteome</keyword>
<dbReference type="InterPro" id="IPR017441">
    <property type="entry name" value="Protein_kinase_ATP_BS"/>
</dbReference>
<dbReference type="EMBL" id="UYRR01024590">
    <property type="protein sequence ID" value="VDK34008.1"/>
    <property type="molecule type" value="Genomic_DNA"/>
</dbReference>
<dbReference type="GO" id="GO:0005524">
    <property type="term" value="F:ATP binding"/>
    <property type="evidence" value="ECO:0007669"/>
    <property type="project" value="UniProtKB-UniRule"/>
</dbReference>
<sequence length="109" mass="12194">MDSDDGTTPSLFRTASAQSLPATSSDGISAMSLYQRTLYMLANDPGFQKEVALGKRVGFYRLGKELGSGNFSKVKLGIHVLAKGVIFKIFIIFHIYPYNNLQCIYYYCY</sequence>
<gene>
    <name evidence="3" type="ORF">ASIM_LOCUS8737</name>
</gene>
<dbReference type="OrthoDB" id="193931at2759"/>
<evidence type="ECO:0000256" key="1">
    <source>
        <dbReference type="PROSITE-ProRule" id="PRU10141"/>
    </source>
</evidence>
<feature type="region of interest" description="Disordered" evidence="2">
    <location>
        <begin position="1"/>
        <end position="25"/>
    </location>
</feature>
<evidence type="ECO:0000256" key="2">
    <source>
        <dbReference type="SAM" id="MobiDB-lite"/>
    </source>
</evidence>
<dbReference type="Proteomes" id="UP000267096">
    <property type="component" value="Unassembled WGS sequence"/>
</dbReference>
<organism evidence="5">
    <name type="scientific">Anisakis simplex</name>
    <name type="common">Herring worm</name>
    <dbReference type="NCBI Taxonomy" id="6269"/>
    <lineage>
        <taxon>Eukaryota</taxon>
        <taxon>Metazoa</taxon>
        <taxon>Ecdysozoa</taxon>
        <taxon>Nematoda</taxon>
        <taxon>Chromadorea</taxon>
        <taxon>Rhabditida</taxon>
        <taxon>Spirurina</taxon>
        <taxon>Ascaridomorpha</taxon>
        <taxon>Ascaridoidea</taxon>
        <taxon>Anisakidae</taxon>
        <taxon>Anisakis</taxon>
        <taxon>Anisakis simplex complex</taxon>
    </lineage>
</organism>
<feature type="binding site" evidence="1">
    <location>
        <position position="88"/>
    </location>
    <ligand>
        <name>ATP</name>
        <dbReference type="ChEBI" id="CHEBI:30616"/>
    </ligand>
</feature>
<keyword evidence="1" id="KW-0547">Nucleotide-binding</keyword>
<accession>A0A0M3JMV0</accession>
<reference evidence="3 4" key="2">
    <citation type="submission" date="2018-11" db="EMBL/GenBank/DDBJ databases">
        <authorList>
            <consortium name="Pathogen Informatics"/>
        </authorList>
    </citation>
    <scope>NUCLEOTIDE SEQUENCE [LARGE SCALE GENOMIC DNA]</scope>
</reference>
<proteinExistence type="predicted"/>
<name>A0A0M3JMV0_ANISI</name>
<evidence type="ECO:0000313" key="5">
    <source>
        <dbReference type="WBParaSite" id="ASIM_0000898901-mRNA-1"/>
    </source>
</evidence>
<evidence type="ECO:0000313" key="4">
    <source>
        <dbReference type="Proteomes" id="UP000267096"/>
    </source>
</evidence>
<protein>
    <submittedName>
        <fullName evidence="5">Protein kinase domain-containing protein</fullName>
    </submittedName>
</protein>
<evidence type="ECO:0000313" key="3">
    <source>
        <dbReference type="EMBL" id="VDK34008.1"/>
    </source>
</evidence>
<dbReference type="Gene3D" id="3.30.200.20">
    <property type="entry name" value="Phosphorylase Kinase, domain 1"/>
    <property type="match status" value="1"/>
</dbReference>
<dbReference type="PROSITE" id="PS00107">
    <property type="entry name" value="PROTEIN_KINASE_ATP"/>
    <property type="match status" value="1"/>
</dbReference>
<keyword evidence="1" id="KW-0067">ATP-binding</keyword>
<dbReference type="AlphaFoldDB" id="A0A0M3JMV0"/>
<dbReference type="WBParaSite" id="ASIM_0000898901-mRNA-1">
    <property type="protein sequence ID" value="ASIM_0000898901-mRNA-1"/>
    <property type="gene ID" value="ASIM_0000898901"/>
</dbReference>